<organism evidence="3">
    <name type="scientific">marine metagenome</name>
    <dbReference type="NCBI Taxonomy" id="408172"/>
    <lineage>
        <taxon>unclassified sequences</taxon>
        <taxon>metagenomes</taxon>
        <taxon>ecological metagenomes</taxon>
    </lineage>
</organism>
<feature type="coiled-coil region" evidence="1">
    <location>
        <begin position="164"/>
        <end position="191"/>
    </location>
</feature>
<evidence type="ECO:0000256" key="2">
    <source>
        <dbReference type="SAM" id="Phobius"/>
    </source>
</evidence>
<evidence type="ECO:0000256" key="1">
    <source>
        <dbReference type="SAM" id="Coils"/>
    </source>
</evidence>
<sequence>MKYCLIVNLVVICNLSSHPKILLQNLPTHNSRYPTMSALHIYDLINESSINEFQKDSLMKSNNDSEIEFMKMAIEADGDDWQAFQYGMKISKSSFFRTIGDDSNFELARNTERNFRKKKFGLFCFNCNGVFLGLLSLAFSNKELASAFSSFALGGYVLSKIIRMKEINVSYEEAQLLAREYNQKLREESRSPI</sequence>
<feature type="transmembrane region" description="Helical" evidence="2">
    <location>
        <begin position="120"/>
        <end position="139"/>
    </location>
</feature>
<keyword evidence="1" id="KW-0175">Coiled coil</keyword>
<accession>A0A382A8P7</accession>
<keyword evidence="2" id="KW-1133">Transmembrane helix</keyword>
<name>A0A382A8P7_9ZZZZ</name>
<evidence type="ECO:0000313" key="3">
    <source>
        <dbReference type="EMBL" id="SVA97472.1"/>
    </source>
</evidence>
<protein>
    <submittedName>
        <fullName evidence="3">Uncharacterized protein</fullName>
    </submittedName>
</protein>
<keyword evidence="2" id="KW-0812">Transmembrane</keyword>
<feature type="transmembrane region" description="Helical" evidence="2">
    <location>
        <begin position="145"/>
        <end position="162"/>
    </location>
</feature>
<dbReference type="AlphaFoldDB" id="A0A382A8P7"/>
<keyword evidence="2" id="KW-0472">Membrane</keyword>
<dbReference type="EMBL" id="UINC01024232">
    <property type="protein sequence ID" value="SVA97472.1"/>
    <property type="molecule type" value="Genomic_DNA"/>
</dbReference>
<proteinExistence type="predicted"/>
<reference evidence="3" key="1">
    <citation type="submission" date="2018-05" db="EMBL/GenBank/DDBJ databases">
        <authorList>
            <person name="Lanie J.A."/>
            <person name="Ng W.-L."/>
            <person name="Kazmierczak K.M."/>
            <person name="Andrzejewski T.M."/>
            <person name="Davidsen T.M."/>
            <person name="Wayne K.J."/>
            <person name="Tettelin H."/>
            <person name="Glass J.I."/>
            <person name="Rusch D."/>
            <person name="Podicherti R."/>
            <person name="Tsui H.-C.T."/>
            <person name="Winkler M.E."/>
        </authorList>
    </citation>
    <scope>NUCLEOTIDE SEQUENCE</scope>
</reference>
<gene>
    <name evidence="3" type="ORF">METZ01_LOCUS150326</name>
</gene>